<evidence type="ECO:0000313" key="1">
    <source>
        <dbReference type="EMBL" id="DAD84749.1"/>
    </source>
</evidence>
<proteinExistence type="predicted"/>
<dbReference type="EMBL" id="BK014965">
    <property type="protein sequence ID" value="DAD84749.1"/>
    <property type="molecule type" value="Genomic_DNA"/>
</dbReference>
<organism evidence="1">
    <name type="scientific">Siphoviridae sp. ctqED62</name>
    <dbReference type="NCBI Taxonomy" id="2826468"/>
    <lineage>
        <taxon>Viruses</taxon>
        <taxon>Duplodnaviria</taxon>
        <taxon>Heunggongvirae</taxon>
        <taxon>Uroviricota</taxon>
        <taxon>Caudoviricetes</taxon>
    </lineage>
</organism>
<accession>A0A8S5MQW0</accession>
<sequence length="29" mass="3295">MILKLNFVHFVSLQIVSISLNFCLDCAIL</sequence>
<reference evidence="1" key="1">
    <citation type="journal article" date="2021" name="Proc. Natl. Acad. Sci. U.S.A.">
        <title>A Catalog of Tens of Thousands of Viruses from Human Metagenomes Reveals Hidden Associations with Chronic Diseases.</title>
        <authorList>
            <person name="Tisza M.J."/>
            <person name="Buck C.B."/>
        </authorList>
    </citation>
    <scope>NUCLEOTIDE SEQUENCE</scope>
    <source>
        <strain evidence="1">CtqED62</strain>
    </source>
</reference>
<name>A0A8S5MQW0_9CAUD</name>
<protein>
    <submittedName>
        <fullName evidence="1">Uncharacterized protein</fullName>
    </submittedName>
</protein>